<dbReference type="CDD" id="cd06214">
    <property type="entry name" value="PA_degradation_oxidoreductase_like"/>
    <property type="match status" value="1"/>
</dbReference>
<dbReference type="NCBIfam" id="TIGR02160">
    <property type="entry name" value="PA_CoA_Oxy5"/>
    <property type="match status" value="1"/>
</dbReference>
<dbReference type="SUPFAM" id="SSF52343">
    <property type="entry name" value="Ferredoxin reductase-like, C-terminal NADP-linked domain"/>
    <property type="match status" value="1"/>
</dbReference>
<evidence type="ECO:0000256" key="3">
    <source>
        <dbReference type="ARBA" id="ARBA00022714"/>
    </source>
</evidence>
<dbReference type="InterPro" id="IPR001433">
    <property type="entry name" value="OxRdtase_FAD/NAD-bd"/>
</dbReference>
<dbReference type="InterPro" id="IPR011884">
    <property type="entry name" value="PaaE"/>
</dbReference>
<feature type="domain" description="FAD-binding FR-type" evidence="12">
    <location>
        <begin position="62"/>
        <end position="166"/>
    </location>
</feature>
<evidence type="ECO:0000256" key="10">
    <source>
        <dbReference type="SAM" id="MobiDB-lite"/>
    </source>
</evidence>
<dbReference type="GO" id="GO:0010124">
    <property type="term" value="P:phenylacetate catabolic process"/>
    <property type="evidence" value="ECO:0007669"/>
    <property type="project" value="InterPro"/>
</dbReference>
<comment type="caution">
    <text evidence="13">The sequence shown here is derived from an EMBL/GenBank/DDBJ whole genome shotgun (WGS) entry which is preliminary data.</text>
</comment>
<dbReference type="Pfam" id="PF00970">
    <property type="entry name" value="FAD_binding_6"/>
    <property type="match status" value="1"/>
</dbReference>
<evidence type="ECO:0000256" key="9">
    <source>
        <dbReference type="ARBA" id="ARBA00034078"/>
    </source>
</evidence>
<keyword evidence="7" id="KW-0408">Iron</keyword>
<keyword evidence="6 13" id="KW-0560">Oxidoreductase</keyword>
<dbReference type="PRINTS" id="PR00410">
    <property type="entry name" value="PHEHYDRXLASE"/>
</dbReference>
<dbReference type="InterPro" id="IPR008333">
    <property type="entry name" value="Cbr1-like_FAD-bd_dom"/>
</dbReference>
<dbReference type="Gene3D" id="3.10.20.30">
    <property type="match status" value="1"/>
</dbReference>
<evidence type="ECO:0000256" key="1">
    <source>
        <dbReference type="ARBA" id="ARBA00001974"/>
    </source>
</evidence>
<dbReference type="InterPro" id="IPR017938">
    <property type="entry name" value="Riboflavin_synthase-like_b-brl"/>
</dbReference>
<dbReference type="Gene3D" id="2.40.30.10">
    <property type="entry name" value="Translation factors"/>
    <property type="match status" value="1"/>
</dbReference>
<dbReference type="STRING" id="1427518.XSR1_60073"/>
<gene>
    <name evidence="13" type="primary">paaE</name>
    <name evidence="13" type="ORF">XSR1_60073</name>
</gene>
<evidence type="ECO:0000256" key="8">
    <source>
        <dbReference type="ARBA" id="ARBA00023014"/>
    </source>
</evidence>
<dbReference type="InterPro" id="IPR001709">
    <property type="entry name" value="Flavoprot_Pyr_Nucl_cyt_Rdtase"/>
</dbReference>
<sequence length="417" mass="46458">MIILNVFNEGAEMDTLHRMQSQNSQLQNSQSLNLPPQRMIADNSQPQDSEQHASQKKGPHRYGFHWLKIAAIERETPDAVAVTLHVPDELKDDFCYHPGQHLTLKARVNGEELRRCYSICSSPSDNVLQIGVKAIDQGRFSTFINQQLKVGDELEVMLPQGHFGHHPDAAQQGHYLAIAAGSGITPILSIVKSTLALEADSTFTLIYGNRTSRSVMFKEALADLKNRYLSRFQVLYLFSQEPTDSPLFNGRIDDEHLHRIGKTLLHFAQFDEAFLCGPETMLDEAHSALVRSGIPAQHIHSERFNTGLAQKAAMRLRSGDLAERSETRVEIHLDGRTFNITMNAEDDSILDAALRQGADLPYACKGGVCATCKCQLKSGEVDMRINYSLEPDQLAAGYILSCQSWPKGNDVVVDFDV</sequence>
<evidence type="ECO:0000256" key="6">
    <source>
        <dbReference type="ARBA" id="ARBA00023002"/>
    </source>
</evidence>
<comment type="cofactor">
    <cofactor evidence="9">
        <name>[2Fe-2S] cluster</name>
        <dbReference type="ChEBI" id="CHEBI:190135"/>
    </cofactor>
</comment>
<keyword evidence="3" id="KW-0001">2Fe-2S</keyword>
<comment type="cofactor">
    <cofactor evidence="1">
        <name>FAD</name>
        <dbReference type="ChEBI" id="CHEBI:57692"/>
    </cofactor>
</comment>
<evidence type="ECO:0000259" key="11">
    <source>
        <dbReference type="PROSITE" id="PS51085"/>
    </source>
</evidence>
<feature type="region of interest" description="Disordered" evidence="10">
    <location>
        <begin position="36"/>
        <end position="59"/>
    </location>
</feature>
<keyword evidence="8" id="KW-0411">Iron-sulfur</keyword>
<dbReference type="GO" id="GO:0051537">
    <property type="term" value="F:2 iron, 2 sulfur cluster binding"/>
    <property type="evidence" value="ECO:0007669"/>
    <property type="project" value="UniProtKB-KW"/>
</dbReference>
<keyword evidence="14" id="KW-1185">Reference proteome</keyword>
<dbReference type="GO" id="GO:0050660">
    <property type="term" value="F:flavin adenine dinucleotide binding"/>
    <property type="evidence" value="ECO:0007669"/>
    <property type="project" value="TreeGrafter"/>
</dbReference>
<dbReference type="AlphaFoldDB" id="W1J2Q8"/>
<dbReference type="Gene3D" id="3.40.50.80">
    <property type="entry name" value="Nucleotide-binding domain of ferredoxin-NADP reductase (FNR) module"/>
    <property type="match status" value="1"/>
</dbReference>
<dbReference type="InterPro" id="IPR012675">
    <property type="entry name" value="Beta-grasp_dom_sf"/>
</dbReference>
<organism evidence="13 14">
    <name type="scientific">Xenorhabdus szentirmaii DSM 16338</name>
    <dbReference type="NCBI Taxonomy" id="1427518"/>
    <lineage>
        <taxon>Bacteria</taxon>
        <taxon>Pseudomonadati</taxon>
        <taxon>Pseudomonadota</taxon>
        <taxon>Gammaproteobacteria</taxon>
        <taxon>Enterobacterales</taxon>
        <taxon>Morganellaceae</taxon>
        <taxon>Xenorhabdus</taxon>
    </lineage>
</organism>
<evidence type="ECO:0000256" key="7">
    <source>
        <dbReference type="ARBA" id="ARBA00023004"/>
    </source>
</evidence>
<evidence type="ECO:0000313" key="13">
    <source>
        <dbReference type="EMBL" id="CDL85027.1"/>
    </source>
</evidence>
<dbReference type="InterPro" id="IPR050415">
    <property type="entry name" value="MRET"/>
</dbReference>
<dbReference type="PROSITE" id="PS51384">
    <property type="entry name" value="FAD_FR"/>
    <property type="match status" value="1"/>
</dbReference>
<name>W1J2Q8_9GAMM</name>
<feature type="domain" description="2Fe-2S ferredoxin-type" evidence="11">
    <location>
        <begin position="327"/>
        <end position="417"/>
    </location>
</feature>
<dbReference type="GO" id="GO:0046872">
    <property type="term" value="F:metal ion binding"/>
    <property type="evidence" value="ECO:0007669"/>
    <property type="project" value="UniProtKB-KW"/>
</dbReference>
<reference evidence="13" key="1">
    <citation type="submission" date="2013-11" db="EMBL/GenBank/DDBJ databases">
        <title>Draft genome sequence and annotation of the entomopathogenic bacteria, Xenorhabdus cabanillasi strain JM26 and Xenorhabdus szentirmai strain DSM 16338.</title>
        <authorList>
            <person name="Gualtieri M."/>
            <person name="Ogier J.C."/>
            <person name="Pages S."/>
            <person name="Givaudan A."/>
            <person name="Gaudriault S."/>
        </authorList>
    </citation>
    <scope>NUCLEOTIDE SEQUENCE [LARGE SCALE GENOMIC DNA]</scope>
    <source>
        <strain evidence="13">DSM 16338</strain>
    </source>
</reference>
<evidence type="ECO:0000313" key="14">
    <source>
        <dbReference type="Proteomes" id="UP000019202"/>
    </source>
</evidence>
<protein>
    <submittedName>
        <fullName evidence="13">Phenylacetic acid degradation NADH oxidoreductase paaE</fullName>
        <ecNumber evidence="13">1.-.-.-</ecNumber>
    </submittedName>
</protein>
<keyword evidence="5" id="KW-0274">FAD</keyword>
<evidence type="ECO:0000256" key="4">
    <source>
        <dbReference type="ARBA" id="ARBA00022723"/>
    </source>
</evidence>
<dbReference type="EMBL" id="CBXF010000121">
    <property type="protein sequence ID" value="CDL85027.1"/>
    <property type="molecule type" value="Genomic_DNA"/>
</dbReference>
<dbReference type="PROSITE" id="PS51085">
    <property type="entry name" value="2FE2S_FER_2"/>
    <property type="match status" value="1"/>
</dbReference>
<accession>W1J2Q8</accession>
<dbReference type="InterPro" id="IPR001041">
    <property type="entry name" value="2Fe-2S_ferredoxin-type"/>
</dbReference>
<dbReference type="InterPro" id="IPR036010">
    <property type="entry name" value="2Fe-2S_ferredoxin-like_sf"/>
</dbReference>
<keyword evidence="2" id="KW-0285">Flavoprotein</keyword>
<evidence type="ECO:0000256" key="2">
    <source>
        <dbReference type="ARBA" id="ARBA00022630"/>
    </source>
</evidence>
<dbReference type="EC" id="1.-.-.-" evidence="13"/>
<dbReference type="PANTHER" id="PTHR47354:SF8">
    <property type="entry name" value="1,2-PHENYLACETYL-COA EPOXIDASE, SUBUNIT E"/>
    <property type="match status" value="1"/>
</dbReference>
<dbReference type="Proteomes" id="UP000019202">
    <property type="component" value="Unassembled WGS sequence"/>
</dbReference>
<proteinExistence type="predicted"/>
<dbReference type="InterPro" id="IPR017927">
    <property type="entry name" value="FAD-bd_FR_type"/>
</dbReference>
<dbReference type="PRINTS" id="PR00371">
    <property type="entry name" value="FPNCR"/>
</dbReference>
<dbReference type="CDD" id="cd00207">
    <property type="entry name" value="fer2"/>
    <property type="match status" value="1"/>
</dbReference>
<dbReference type="Pfam" id="PF00175">
    <property type="entry name" value="NAD_binding_1"/>
    <property type="match status" value="1"/>
</dbReference>
<dbReference type="InterPro" id="IPR039261">
    <property type="entry name" value="FNR_nucleotide-bd"/>
</dbReference>
<keyword evidence="4" id="KW-0479">Metal-binding</keyword>
<dbReference type="PROSITE" id="PS00197">
    <property type="entry name" value="2FE2S_FER_1"/>
    <property type="match status" value="1"/>
</dbReference>
<dbReference type="SUPFAM" id="SSF63380">
    <property type="entry name" value="Riboflavin synthase domain-like"/>
    <property type="match status" value="1"/>
</dbReference>
<evidence type="ECO:0000256" key="5">
    <source>
        <dbReference type="ARBA" id="ARBA00022827"/>
    </source>
</evidence>
<dbReference type="InterPro" id="IPR006058">
    <property type="entry name" value="2Fe2S_fd_BS"/>
</dbReference>
<dbReference type="PANTHER" id="PTHR47354">
    <property type="entry name" value="NADH OXIDOREDUCTASE HCR"/>
    <property type="match status" value="1"/>
</dbReference>
<dbReference type="GO" id="GO:0016491">
    <property type="term" value="F:oxidoreductase activity"/>
    <property type="evidence" value="ECO:0007669"/>
    <property type="project" value="UniProtKB-KW"/>
</dbReference>
<evidence type="ECO:0000259" key="12">
    <source>
        <dbReference type="PROSITE" id="PS51384"/>
    </source>
</evidence>
<dbReference type="Pfam" id="PF00111">
    <property type="entry name" value="Fer2"/>
    <property type="match status" value="1"/>
</dbReference>
<dbReference type="SUPFAM" id="SSF54292">
    <property type="entry name" value="2Fe-2S ferredoxin-like"/>
    <property type="match status" value="1"/>
</dbReference>